<keyword evidence="7 9" id="KW-0413">Isomerase</keyword>
<evidence type="ECO:0000256" key="7">
    <source>
        <dbReference type="ARBA" id="ARBA00023235"/>
    </source>
</evidence>
<keyword evidence="8" id="KW-0539">Nucleus</keyword>
<dbReference type="Gene3D" id="1.20.120.1150">
    <property type="match status" value="1"/>
</dbReference>
<dbReference type="CDD" id="cd04087">
    <property type="entry name" value="PTPA"/>
    <property type="match status" value="1"/>
</dbReference>
<dbReference type="GO" id="GO:0008160">
    <property type="term" value="F:protein tyrosine phosphatase activator activity"/>
    <property type="evidence" value="ECO:0007669"/>
    <property type="project" value="TreeGrafter"/>
</dbReference>
<feature type="compositionally biased region" description="Polar residues" evidence="10">
    <location>
        <begin position="7"/>
        <end position="17"/>
    </location>
</feature>
<accession>A0A1E3Q1D5</accession>
<comment type="similarity">
    <text evidence="4 9">Belongs to the PTPA-type PPIase family.</text>
</comment>
<dbReference type="Proteomes" id="UP000094385">
    <property type="component" value="Unassembled WGS sequence"/>
</dbReference>
<dbReference type="PANTHER" id="PTHR10012:SF3">
    <property type="entry name" value="SERINE_THREONINE-PROTEIN PHOSPHATASE 2A ACTIVATOR 1"/>
    <property type="match status" value="1"/>
</dbReference>
<keyword evidence="6 9" id="KW-0697">Rotamase</keyword>
<comment type="catalytic activity">
    <reaction evidence="1 9">
        <text>[protein]-peptidylproline (omega=180) = [protein]-peptidylproline (omega=0)</text>
        <dbReference type="Rhea" id="RHEA:16237"/>
        <dbReference type="Rhea" id="RHEA-COMP:10747"/>
        <dbReference type="Rhea" id="RHEA-COMP:10748"/>
        <dbReference type="ChEBI" id="CHEBI:83833"/>
        <dbReference type="ChEBI" id="CHEBI:83834"/>
        <dbReference type="EC" id="5.2.1.8"/>
    </reaction>
</comment>
<dbReference type="InterPro" id="IPR004327">
    <property type="entry name" value="Phstyr_phstse_ac"/>
</dbReference>
<evidence type="ECO:0000256" key="6">
    <source>
        <dbReference type="ARBA" id="ARBA00023110"/>
    </source>
</evidence>
<feature type="region of interest" description="Disordered" evidence="10">
    <location>
        <begin position="284"/>
        <end position="308"/>
    </location>
</feature>
<evidence type="ECO:0000256" key="3">
    <source>
        <dbReference type="ARBA" id="ARBA00004496"/>
    </source>
</evidence>
<gene>
    <name evidence="11" type="ORF">LIPSTDRAFT_4746</name>
</gene>
<name>A0A1E3Q1D5_LIPST</name>
<evidence type="ECO:0000256" key="9">
    <source>
        <dbReference type="RuleBase" id="RU361210"/>
    </source>
</evidence>
<feature type="region of interest" description="Disordered" evidence="10">
    <location>
        <begin position="1"/>
        <end position="34"/>
    </location>
</feature>
<evidence type="ECO:0000256" key="2">
    <source>
        <dbReference type="ARBA" id="ARBA00004123"/>
    </source>
</evidence>
<evidence type="ECO:0000256" key="4">
    <source>
        <dbReference type="ARBA" id="ARBA00011019"/>
    </source>
</evidence>
<dbReference type="GO" id="GO:0007052">
    <property type="term" value="P:mitotic spindle organization"/>
    <property type="evidence" value="ECO:0007669"/>
    <property type="project" value="EnsemblFungi"/>
</dbReference>
<organism evidence="11 12">
    <name type="scientific">Lipomyces starkeyi NRRL Y-11557</name>
    <dbReference type="NCBI Taxonomy" id="675824"/>
    <lineage>
        <taxon>Eukaryota</taxon>
        <taxon>Fungi</taxon>
        <taxon>Dikarya</taxon>
        <taxon>Ascomycota</taxon>
        <taxon>Saccharomycotina</taxon>
        <taxon>Lipomycetes</taxon>
        <taxon>Lipomycetales</taxon>
        <taxon>Lipomycetaceae</taxon>
        <taxon>Lipomyces</taxon>
    </lineage>
</organism>
<dbReference type="AlphaFoldDB" id="A0A1E3Q1D5"/>
<evidence type="ECO:0000313" key="12">
    <source>
        <dbReference type="Proteomes" id="UP000094385"/>
    </source>
</evidence>
<evidence type="ECO:0000256" key="5">
    <source>
        <dbReference type="ARBA" id="ARBA00022490"/>
    </source>
</evidence>
<sequence length="410" mass="45043">MDFSTPPARSTPPQNDASAIGAHHRPQAPERIHPPRIAKIVFSPRTHSHLHFKSPEKRIHTTDDLTYFASTAAYARIQFLLSFISSAVSTVPTPKSADGFSPGISGILAVLDKLDELAEVIPPITGPRRFGNPAYKTWFSAVENAVGTLITDMLHRADVSVEAKIELQGYFMGALGSFQRLDFGTGHELSFLAFFGGCFFVGALRDTSRSSNDAAESDETGGITGKEILWIFSRYFQVIRKVVRQYNLEPAGSHGVWGLDDHFHLPYIIGAAQLRGIQEKYETVKEGTGATGPPGSMRPPTTKRKESDYTKYGMPRPAAVMNRTVVADQMDVNIYFSAIAFIYEVKKGPFFEHSPVLYDISGVPSWSKVHAGLLRMYNAEVLGKFPVVQHFGFGGVLFPWTPFNGGGGAR</sequence>
<dbReference type="SUPFAM" id="SSF140984">
    <property type="entry name" value="PTPA-like"/>
    <property type="match status" value="1"/>
</dbReference>
<reference evidence="11 12" key="1">
    <citation type="journal article" date="2016" name="Proc. Natl. Acad. Sci. U.S.A.">
        <title>Comparative genomics of biotechnologically important yeasts.</title>
        <authorList>
            <person name="Riley R."/>
            <person name="Haridas S."/>
            <person name="Wolfe K.H."/>
            <person name="Lopes M.R."/>
            <person name="Hittinger C.T."/>
            <person name="Goeker M."/>
            <person name="Salamov A.A."/>
            <person name="Wisecaver J.H."/>
            <person name="Long T.M."/>
            <person name="Calvey C.H."/>
            <person name="Aerts A.L."/>
            <person name="Barry K.W."/>
            <person name="Choi C."/>
            <person name="Clum A."/>
            <person name="Coughlan A.Y."/>
            <person name="Deshpande S."/>
            <person name="Douglass A.P."/>
            <person name="Hanson S.J."/>
            <person name="Klenk H.-P."/>
            <person name="LaButti K.M."/>
            <person name="Lapidus A."/>
            <person name="Lindquist E.A."/>
            <person name="Lipzen A.M."/>
            <person name="Meier-Kolthoff J.P."/>
            <person name="Ohm R.A."/>
            <person name="Otillar R.P."/>
            <person name="Pangilinan J.L."/>
            <person name="Peng Y."/>
            <person name="Rokas A."/>
            <person name="Rosa C.A."/>
            <person name="Scheuner C."/>
            <person name="Sibirny A.A."/>
            <person name="Slot J.C."/>
            <person name="Stielow J.B."/>
            <person name="Sun H."/>
            <person name="Kurtzman C.P."/>
            <person name="Blackwell M."/>
            <person name="Grigoriev I.V."/>
            <person name="Jeffries T.W."/>
        </authorList>
    </citation>
    <scope>NUCLEOTIDE SEQUENCE [LARGE SCALE GENOMIC DNA]</scope>
    <source>
        <strain evidence="11 12">NRRL Y-11557</strain>
    </source>
</reference>
<dbReference type="GO" id="GO:0000159">
    <property type="term" value="C:protein phosphatase type 2A complex"/>
    <property type="evidence" value="ECO:0007669"/>
    <property type="project" value="EnsemblFungi"/>
</dbReference>
<dbReference type="InterPro" id="IPR043170">
    <property type="entry name" value="PTPA_C_lid"/>
</dbReference>
<dbReference type="GO" id="GO:0006357">
    <property type="term" value="P:regulation of transcription by RNA polymerase II"/>
    <property type="evidence" value="ECO:0007669"/>
    <property type="project" value="EnsemblFungi"/>
</dbReference>
<evidence type="ECO:0000313" key="11">
    <source>
        <dbReference type="EMBL" id="ODQ71513.1"/>
    </source>
</evidence>
<dbReference type="GO" id="GO:0000082">
    <property type="term" value="P:G1/S transition of mitotic cell cycle"/>
    <property type="evidence" value="ECO:0007669"/>
    <property type="project" value="EnsemblFungi"/>
</dbReference>
<evidence type="ECO:0000256" key="1">
    <source>
        <dbReference type="ARBA" id="ARBA00000971"/>
    </source>
</evidence>
<dbReference type="GO" id="GO:0003755">
    <property type="term" value="F:peptidyl-prolyl cis-trans isomerase activity"/>
    <property type="evidence" value="ECO:0007669"/>
    <property type="project" value="UniProtKB-KW"/>
</dbReference>
<keyword evidence="5 9" id="KW-0963">Cytoplasm</keyword>
<dbReference type="OrthoDB" id="16120at2759"/>
<dbReference type="PANTHER" id="PTHR10012">
    <property type="entry name" value="SERINE/THREONINE-PROTEIN PHOSPHATASE 2A REGULATORY SUBUNIT B"/>
    <property type="match status" value="1"/>
</dbReference>
<keyword evidence="12" id="KW-1185">Reference proteome</keyword>
<dbReference type="GO" id="GO:0006914">
    <property type="term" value="P:autophagy"/>
    <property type="evidence" value="ECO:0007669"/>
    <property type="project" value="EnsemblFungi"/>
</dbReference>
<dbReference type="GO" id="GO:0005737">
    <property type="term" value="C:cytoplasm"/>
    <property type="evidence" value="ECO:0007669"/>
    <property type="project" value="UniProtKB-SubCell"/>
</dbReference>
<dbReference type="InterPro" id="IPR037218">
    <property type="entry name" value="PTPA_sf"/>
</dbReference>
<dbReference type="PIRSF" id="PIRSF016325">
    <property type="entry name" value="Phstyr_phstse_ac"/>
    <property type="match status" value="1"/>
</dbReference>
<dbReference type="EMBL" id="KV454297">
    <property type="protein sequence ID" value="ODQ71513.1"/>
    <property type="molecule type" value="Genomic_DNA"/>
</dbReference>
<dbReference type="GO" id="GO:0005634">
    <property type="term" value="C:nucleus"/>
    <property type="evidence" value="ECO:0007669"/>
    <property type="project" value="UniProtKB-SubCell"/>
</dbReference>
<dbReference type="GO" id="GO:0000785">
    <property type="term" value="C:chromatin"/>
    <property type="evidence" value="ECO:0007669"/>
    <property type="project" value="EnsemblFungi"/>
</dbReference>
<dbReference type="Pfam" id="PF03095">
    <property type="entry name" value="PTPA"/>
    <property type="match status" value="1"/>
</dbReference>
<protein>
    <recommendedName>
        <fullName evidence="9">Serine/threonine-protein phosphatase 2A activator</fullName>
        <ecNumber evidence="9">5.2.1.8</ecNumber>
    </recommendedName>
    <alternativeName>
        <fullName evidence="9">Phosphotyrosyl phosphatase activator</fullName>
    </alternativeName>
</protein>
<evidence type="ECO:0000256" key="8">
    <source>
        <dbReference type="ARBA" id="ARBA00023242"/>
    </source>
</evidence>
<comment type="function">
    <text evidence="9">PPIases accelerate the folding of proteins. It catalyzes the cis-trans isomerization of proline imidic peptide bonds in oligopeptides.</text>
</comment>
<dbReference type="EC" id="5.2.1.8" evidence="9"/>
<dbReference type="STRING" id="675824.A0A1E3Q1D5"/>
<evidence type="ECO:0000256" key="10">
    <source>
        <dbReference type="SAM" id="MobiDB-lite"/>
    </source>
</evidence>
<comment type="subcellular location">
    <subcellularLocation>
        <location evidence="3 9">Cytoplasm</location>
    </subcellularLocation>
    <subcellularLocation>
        <location evidence="2">Nucleus</location>
    </subcellularLocation>
</comment>
<dbReference type="GO" id="GO:0006281">
    <property type="term" value="P:DNA repair"/>
    <property type="evidence" value="ECO:0007669"/>
    <property type="project" value="EnsemblFungi"/>
</dbReference>
<proteinExistence type="inferred from homology"/>